<keyword evidence="1" id="KW-1133">Transmembrane helix</keyword>
<dbReference type="Proteomes" id="UP000321514">
    <property type="component" value="Unassembled WGS sequence"/>
</dbReference>
<dbReference type="EMBL" id="FOIB01000006">
    <property type="protein sequence ID" value="SEU22739.1"/>
    <property type="molecule type" value="Genomic_DNA"/>
</dbReference>
<organism evidence="2 5">
    <name type="scientific">Myxococcus fulvus</name>
    <dbReference type="NCBI Taxonomy" id="33"/>
    <lineage>
        <taxon>Bacteria</taxon>
        <taxon>Pseudomonadati</taxon>
        <taxon>Myxococcota</taxon>
        <taxon>Myxococcia</taxon>
        <taxon>Myxococcales</taxon>
        <taxon>Cystobacterineae</taxon>
        <taxon>Myxococcaceae</taxon>
        <taxon>Myxococcus</taxon>
    </lineage>
</organism>
<reference evidence="3 4" key="1">
    <citation type="submission" date="2016-10" db="EMBL/GenBank/DDBJ databases">
        <authorList>
            <person name="Varghese N."/>
            <person name="Submissions S."/>
        </authorList>
    </citation>
    <scope>NUCLEOTIDE SEQUENCE [LARGE SCALE GENOMIC DNA]</scope>
    <source>
        <strain evidence="3 4">DSM 16525</strain>
    </source>
</reference>
<comment type="caution">
    <text evidence="2">The sequence shown here is derived from an EMBL/GenBank/DDBJ whole genome shotgun (WGS) entry which is preliminary data.</text>
</comment>
<proteinExistence type="predicted"/>
<evidence type="ECO:0000313" key="2">
    <source>
        <dbReference type="EMBL" id="GEN08135.1"/>
    </source>
</evidence>
<feature type="transmembrane region" description="Helical" evidence="1">
    <location>
        <begin position="21"/>
        <end position="42"/>
    </location>
</feature>
<keyword evidence="1" id="KW-0472">Membrane</keyword>
<evidence type="ECO:0000313" key="5">
    <source>
        <dbReference type="Proteomes" id="UP000321514"/>
    </source>
</evidence>
<keyword evidence="4" id="KW-1185">Reference proteome</keyword>
<accession>A0A511T1V4</accession>
<gene>
    <name evidence="2" type="ORF">MFU01_31720</name>
    <name evidence="3" type="ORF">SAMN05443572_106441</name>
</gene>
<dbReference type="STRING" id="1334629.MFUL124B02_29160"/>
<dbReference type="AlphaFoldDB" id="A0A511T1V4"/>
<protein>
    <submittedName>
        <fullName evidence="2">Uncharacterized protein</fullName>
    </submittedName>
</protein>
<evidence type="ECO:0000256" key="1">
    <source>
        <dbReference type="SAM" id="Phobius"/>
    </source>
</evidence>
<sequence length="69" mass="6863">MGRARVGVVVTGVRRVRARAVMVLAVDSVAVAVLEALVVAGARDVAVARAGVVAATRAPWAPVSGSSPS</sequence>
<reference evidence="2 5" key="2">
    <citation type="submission" date="2019-07" db="EMBL/GenBank/DDBJ databases">
        <title>Whole genome shotgun sequence of Myxococcus fulvus NBRC 100333.</title>
        <authorList>
            <person name="Hosoyama A."/>
            <person name="Uohara A."/>
            <person name="Ohji S."/>
            <person name="Ichikawa N."/>
        </authorList>
    </citation>
    <scope>NUCLEOTIDE SEQUENCE [LARGE SCALE GENOMIC DNA]</scope>
    <source>
        <strain evidence="2 5">NBRC 100333</strain>
    </source>
</reference>
<dbReference type="EMBL" id="BJXR01000027">
    <property type="protein sequence ID" value="GEN08135.1"/>
    <property type="molecule type" value="Genomic_DNA"/>
</dbReference>
<name>A0A511T1V4_MYXFU</name>
<keyword evidence="1" id="KW-0812">Transmembrane</keyword>
<evidence type="ECO:0000313" key="4">
    <source>
        <dbReference type="Proteomes" id="UP000183760"/>
    </source>
</evidence>
<dbReference type="Proteomes" id="UP000183760">
    <property type="component" value="Unassembled WGS sequence"/>
</dbReference>
<evidence type="ECO:0000313" key="3">
    <source>
        <dbReference type="EMBL" id="SEU22739.1"/>
    </source>
</evidence>